<feature type="active site" description="Charge relay system" evidence="9">
    <location>
        <position position="460"/>
    </location>
</feature>
<reference evidence="12" key="1">
    <citation type="submission" date="2025-08" db="UniProtKB">
        <authorList>
            <consortium name="RefSeq"/>
        </authorList>
    </citation>
    <scope>IDENTIFICATION</scope>
</reference>
<evidence type="ECO:0000256" key="6">
    <source>
        <dbReference type="ARBA" id="ARBA00022825"/>
    </source>
</evidence>
<evidence type="ECO:0000256" key="9">
    <source>
        <dbReference type="PROSITE-ProRule" id="PRU01240"/>
    </source>
</evidence>
<dbReference type="InterPro" id="IPR038466">
    <property type="entry name" value="S8_pro-domain_sf"/>
</dbReference>
<evidence type="ECO:0000313" key="12">
    <source>
        <dbReference type="RefSeq" id="XP_014665059.1"/>
    </source>
</evidence>
<dbReference type="Gene3D" id="3.40.50.200">
    <property type="entry name" value="Peptidase S8/S53 domain"/>
    <property type="match status" value="1"/>
</dbReference>
<dbReference type="PROSITE" id="PS00136">
    <property type="entry name" value="SUBTILASE_ASP"/>
    <property type="match status" value="1"/>
</dbReference>
<dbReference type="Gene3D" id="2.60.120.260">
    <property type="entry name" value="Galactose-binding domain-like"/>
    <property type="match status" value="1"/>
</dbReference>
<keyword evidence="11" id="KW-1185">Reference proteome</keyword>
<feature type="active site" description="Charge relay system" evidence="9">
    <location>
        <position position="243"/>
    </location>
</feature>
<keyword evidence="7" id="KW-0865">Zymogen</keyword>
<dbReference type="PRINTS" id="PR00723">
    <property type="entry name" value="SUBTILISIN"/>
</dbReference>
<dbReference type="InterPro" id="IPR032815">
    <property type="entry name" value="S8_pro-domain"/>
</dbReference>
<sequence length="680" mass="75475">MSITCYDLATCCHIQCVLHDCHCTTMKLGLRSDILMTFQAIILNVITLHVCLVEVKLISYGRGKHTSDHNAKTNPFRWAVHVAFKSDNEWRYTTSNYHASNLAKEIGLSNIGQIGELKNHYLFEWSLSTKVHSNSSVINPVIKQYRMCIQAQFVKRPVLHNCDRTFMRIVIEFEKAYHENAHIIWFERQVPHVRQKRTITFEDPMYPFQWHLNNERLLHMDINVTGVWELGITGSGITVAVVDDGVEWTNPDIKDNYNQEASWDLNDDDADAMPNLIYEKNQHGTRCAGEIAAVPNGFCAVGVAYGAKVSGIKVLDGPLTDSLEAAAFNKNMDLNDIYSCSWGPEDDGVTVDGPHYLASKALIHGIEMGRRGYGSIFVVASGNGGVNTDNCNYDGYANSPYTVTIGAVDEHGNMPYYAEECASMLAVTFSSGQGDSRPIVTTDWTAHGATGCTDHHSGTSAAAPIAAGMIALMLQANPCLTWRDVQYLIIMTAKKIDVDHAAWYTNQAGLHHSHKHGFGAMDAWRLINSAKVWKNVPWMTVFTGDVLNVNEPIAKSPSRLIVNYTVTPQTLEGYALLMLEHVQVRVTLSHPKRGELDVQLICPSGTISVIGPPRSKDVSDKGLSSWPFSTARCWGENPAGTWKLVIVDINGKEVTLGKLVSWQVILYGTPITATLFQERM</sequence>
<dbReference type="PROSITE" id="PS51892">
    <property type="entry name" value="SUBTILASE"/>
    <property type="match status" value="1"/>
</dbReference>
<dbReference type="InterPro" id="IPR015500">
    <property type="entry name" value="Peptidase_S8_subtilisin-rel"/>
</dbReference>
<dbReference type="Pfam" id="PF16470">
    <property type="entry name" value="S8_pro-domain"/>
    <property type="match status" value="1"/>
</dbReference>
<name>A0ABM1DYN8_PRICU</name>
<dbReference type="SUPFAM" id="SSF52743">
    <property type="entry name" value="Subtilisin-like"/>
    <property type="match status" value="1"/>
</dbReference>
<dbReference type="InterPro" id="IPR023828">
    <property type="entry name" value="Peptidase_S8_Ser-AS"/>
</dbReference>
<proteinExistence type="inferred from homology"/>
<keyword evidence="2 9" id="KW-0645">Protease</keyword>
<dbReference type="CDD" id="cd04059">
    <property type="entry name" value="Peptidases_S8_Protein_convertases_Kexins_Furin-like"/>
    <property type="match status" value="1"/>
</dbReference>
<dbReference type="GeneID" id="106807276"/>
<keyword evidence="4" id="KW-0732">Signal</keyword>
<evidence type="ECO:0000256" key="1">
    <source>
        <dbReference type="ARBA" id="ARBA00005325"/>
    </source>
</evidence>
<dbReference type="SUPFAM" id="SSF49785">
    <property type="entry name" value="Galactose-binding domain-like"/>
    <property type="match status" value="1"/>
</dbReference>
<dbReference type="Proteomes" id="UP000695022">
    <property type="component" value="Unplaced"/>
</dbReference>
<dbReference type="InterPro" id="IPR023827">
    <property type="entry name" value="Peptidase_S8_Asp-AS"/>
</dbReference>
<dbReference type="RefSeq" id="XP_014665059.1">
    <property type="nucleotide sequence ID" value="XM_014809573.1"/>
</dbReference>
<organism evidence="11 12">
    <name type="scientific">Priapulus caudatus</name>
    <name type="common">Priapulid worm</name>
    <dbReference type="NCBI Taxonomy" id="37621"/>
    <lineage>
        <taxon>Eukaryota</taxon>
        <taxon>Metazoa</taxon>
        <taxon>Ecdysozoa</taxon>
        <taxon>Scalidophora</taxon>
        <taxon>Priapulida</taxon>
        <taxon>Priapulimorpha</taxon>
        <taxon>Priapulimorphida</taxon>
        <taxon>Priapulidae</taxon>
        <taxon>Priapulus</taxon>
    </lineage>
</organism>
<evidence type="ECO:0000256" key="2">
    <source>
        <dbReference type="ARBA" id="ARBA00022670"/>
    </source>
</evidence>
<dbReference type="Pfam" id="PF01483">
    <property type="entry name" value="P_proprotein"/>
    <property type="match status" value="1"/>
</dbReference>
<evidence type="ECO:0000256" key="3">
    <source>
        <dbReference type="ARBA" id="ARBA00022685"/>
    </source>
</evidence>
<feature type="active site" description="Charge relay system" evidence="9">
    <location>
        <position position="283"/>
    </location>
</feature>
<dbReference type="InterPro" id="IPR034182">
    <property type="entry name" value="Kexin/furin"/>
</dbReference>
<evidence type="ECO:0000256" key="4">
    <source>
        <dbReference type="ARBA" id="ARBA00022729"/>
    </source>
</evidence>
<dbReference type="PROSITE" id="PS51829">
    <property type="entry name" value="P_HOMO_B"/>
    <property type="match status" value="1"/>
</dbReference>
<dbReference type="InterPro" id="IPR036852">
    <property type="entry name" value="Peptidase_S8/S53_dom_sf"/>
</dbReference>
<comment type="similarity">
    <text evidence="1">Belongs to the peptidase S8 family. Furin subfamily.</text>
</comment>
<evidence type="ECO:0000256" key="5">
    <source>
        <dbReference type="ARBA" id="ARBA00022801"/>
    </source>
</evidence>
<feature type="non-terminal residue" evidence="12">
    <location>
        <position position="680"/>
    </location>
</feature>
<evidence type="ECO:0000256" key="8">
    <source>
        <dbReference type="ARBA" id="ARBA00023180"/>
    </source>
</evidence>
<keyword evidence="6 9" id="KW-0720">Serine protease</keyword>
<dbReference type="Pfam" id="PF00082">
    <property type="entry name" value="Peptidase_S8"/>
    <property type="match status" value="1"/>
</dbReference>
<evidence type="ECO:0000259" key="10">
    <source>
        <dbReference type="PROSITE" id="PS51829"/>
    </source>
</evidence>
<dbReference type="PANTHER" id="PTHR42884:SF28">
    <property type="entry name" value="PROPROTEIN CONVERTASE SUBTILISIN_KEXIN TYPE 7"/>
    <property type="match status" value="1"/>
</dbReference>
<keyword evidence="5 9" id="KW-0378">Hydrolase</keyword>
<dbReference type="InterPro" id="IPR022398">
    <property type="entry name" value="Peptidase_S8_His-AS"/>
</dbReference>
<evidence type="ECO:0000313" key="11">
    <source>
        <dbReference type="Proteomes" id="UP000695022"/>
    </source>
</evidence>
<dbReference type="Gene3D" id="3.30.70.850">
    <property type="entry name" value="Peptidase S8, pro-domain"/>
    <property type="match status" value="1"/>
</dbReference>
<dbReference type="InterPro" id="IPR000209">
    <property type="entry name" value="Peptidase_S8/S53_dom"/>
</dbReference>
<accession>A0ABM1DYN8</accession>
<dbReference type="PANTHER" id="PTHR42884">
    <property type="entry name" value="PROPROTEIN CONVERTASE SUBTILISIN/KEXIN-RELATED"/>
    <property type="match status" value="1"/>
</dbReference>
<dbReference type="InterPro" id="IPR008979">
    <property type="entry name" value="Galactose-bd-like_sf"/>
</dbReference>
<dbReference type="PROSITE" id="PS00137">
    <property type="entry name" value="SUBTILASE_HIS"/>
    <property type="match status" value="1"/>
</dbReference>
<keyword evidence="3" id="KW-0165">Cleavage on pair of basic residues</keyword>
<dbReference type="PROSITE" id="PS00138">
    <property type="entry name" value="SUBTILASE_SER"/>
    <property type="match status" value="1"/>
</dbReference>
<keyword evidence="8" id="KW-0325">Glycoprotein</keyword>
<evidence type="ECO:0000256" key="7">
    <source>
        <dbReference type="ARBA" id="ARBA00023145"/>
    </source>
</evidence>
<feature type="domain" description="P/Homo B" evidence="10">
    <location>
        <begin position="536"/>
        <end position="672"/>
    </location>
</feature>
<dbReference type="SUPFAM" id="SSF54897">
    <property type="entry name" value="Protease propeptides/inhibitors"/>
    <property type="match status" value="1"/>
</dbReference>
<dbReference type="InterPro" id="IPR002884">
    <property type="entry name" value="P_dom"/>
</dbReference>
<gene>
    <name evidence="12" type="primary">LOC106807276</name>
</gene>
<protein>
    <submittedName>
        <fullName evidence="12">Proprotein convertase subtilisin/kexin type 7-like</fullName>
    </submittedName>
</protein>